<dbReference type="InterPro" id="IPR053134">
    <property type="entry name" value="RNA-dir_DNA_polymerase"/>
</dbReference>
<proteinExistence type="predicted"/>
<dbReference type="GO" id="GO:0071897">
    <property type="term" value="P:DNA biosynthetic process"/>
    <property type="evidence" value="ECO:0007669"/>
    <property type="project" value="UniProtKB-ARBA"/>
</dbReference>
<accession>A0A8X6JC33</accession>
<protein>
    <submittedName>
        <fullName evidence="1">Retrovirus-related Pol polyprotein from transposon 412</fullName>
    </submittedName>
</protein>
<dbReference type="AlphaFoldDB" id="A0A8X6JC33"/>
<dbReference type="InterPro" id="IPR043502">
    <property type="entry name" value="DNA/RNA_pol_sf"/>
</dbReference>
<dbReference type="PANTHER" id="PTHR24559">
    <property type="entry name" value="TRANSPOSON TY3-I GAG-POL POLYPROTEIN"/>
    <property type="match status" value="1"/>
</dbReference>
<sequence length="164" mass="19246">MLKPYFQREENINLLSLESSLIKEGDEEIPKLKSGIKDTELADIWRNIQSNTRLTAEQKEKLSQLIKKYSGTFSTEHECTNLAEHDIELDSDRPYRLSPRQSEILRAEVEKMLRLNVIEKGESDFNYPLILVEAPGKEERPCIDYRRLNKFTKQSSFHCQTQRN</sequence>
<gene>
    <name evidence="1" type="primary">POL_180</name>
    <name evidence="1" type="ORF">TNCT_259241</name>
</gene>
<keyword evidence="2" id="KW-1185">Reference proteome</keyword>
<dbReference type="OrthoDB" id="8064693at2759"/>
<dbReference type="EMBL" id="BMAO01019288">
    <property type="protein sequence ID" value="GFR29640.1"/>
    <property type="molecule type" value="Genomic_DNA"/>
</dbReference>
<dbReference type="SUPFAM" id="SSF56672">
    <property type="entry name" value="DNA/RNA polymerases"/>
    <property type="match status" value="1"/>
</dbReference>
<dbReference type="PANTHER" id="PTHR24559:SF444">
    <property type="entry name" value="REVERSE TRANSCRIPTASE DOMAIN-CONTAINING PROTEIN"/>
    <property type="match status" value="1"/>
</dbReference>
<name>A0A8X6JC33_TRICU</name>
<organism evidence="1 2">
    <name type="scientific">Trichonephila clavata</name>
    <name type="common">Joro spider</name>
    <name type="synonym">Nephila clavata</name>
    <dbReference type="NCBI Taxonomy" id="2740835"/>
    <lineage>
        <taxon>Eukaryota</taxon>
        <taxon>Metazoa</taxon>
        <taxon>Ecdysozoa</taxon>
        <taxon>Arthropoda</taxon>
        <taxon>Chelicerata</taxon>
        <taxon>Arachnida</taxon>
        <taxon>Araneae</taxon>
        <taxon>Araneomorphae</taxon>
        <taxon>Entelegynae</taxon>
        <taxon>Araneoidea</taxon>
        <taxon>Nephilidae</taxon>
        <taxon>Trichonephila</taxon>
    </lineage>
</organism>
<reference evidence="1" key="1">
    <citation type="submission" date="2020-07" db="EMBL/GenBank/DDBJ databases">
        <title>Multicomponent nature underlies the extraordinary mechanical properties of spider dragline silk.</title>
        <authorList>
            <person name="Kono N."/>
            <person name="Nakamura H."/>
            <person name="Mori M."/>
            <person name="Yoshida Y."/>
            <person name="Ohtoshi R."/>
            <person name="Malay A.D."/>
            <person name="Moran D.A.P."/>
            <person name="Tomita M."/>
            <person name="Numata K."/>
            <person name="Arakawa K."/>
        </authorList>
    </citation>
    <scope>NUCLEOTIDE SEQUENCE</scope>
</reference>
<evidence type="ECO:0000313" key="2">
    <source>
        <dbReference type="Proteomes" id="UP000887116"/>
    </source>
</evidence>
<evidence type="ECO:0000313" key="1">
    <source>
        <dbReference type="EMBL" id="GFR29640.1"/>
    </source>
</evidence>
<dbReference type="Proteomes" id="UP000887116">
    <property type="component" value="Unassembled WGS sequence"/>
</dbReference>
<dbReference type="Gene3D" id="3.10.10.10">
    <property type="entry name" value="HIV Type 1 Reverse Transcriptase, subunit A, domain 1"/>
    <property type="match status" value="1"/>
</dbReference>
<comment type="caution">
    <text evidence="1">The sequence shown here is derived from an EMBL/GenBank/DDBJ whole genome shotgun (WGS) entry which is preliminary data.</text>
</comment>